<reference evidence="2" key="1">
    <citation type="submission" date="2020-02" db="EMBL/GenBank/DDBJ databases">
        <authorList>
            <person name="Meier V. D."/>
        </authorList>
    </citation>
    <scope>NUCLEOTIDE SEQUENCE</scope>
    <source>
        <strain evidence="2">AVDCRST_MAG11</strain>
    </source>
</reference>
<proteinExistence type="predicted"/>
<feature type="non-terminal residue" evidence="2">
    <location>
        <position position="77"/>
    </location>
</feature>
<dbReference type="EMBL" id="CADCTU010000575">
    <property type="protein sequence ID" value="CAA9333291.1"/>
    <property type="molecule type" value="Genomic_DNA"/>
</dbReference>
<sequence length="77" mass="8498">RALSHAHPLHVDVAAVPHRQRLVRRLPPADRRVAGGGHGRHLRRAALPHRRGAGDVRDRLAAAARDARRGPGRRRAL</sequence>
<feature type="compositionally biased region" description="Basic and acidic residues" evidence="1">
    <location>
        <begin position="52"/>
        <end position="69"/>
    </location>
</feature>
<dbReference type="AlphaFoldDB" id="A0A6J4LIQ8"/>
<evidence type="ECO:0000313" key="2">
    <source>
        <dbReference type="EMBL" id="CAA9333291.1"/>
    </source>
</evidence>
<protein>
    <submittedName>
        <fullName evidence="2">Uncharacterized MFS-type transporter</fullName>
    </submittedName>
</protein>
<organism evidence="2">
    <name type="scientific">uncultured Gemmatimonadaceae bacterium</name>
    <dbReference type="NCBI Taxonomy" id="246130"/>
    <lineage>
        <taxon>Bacteria</taxon>
        <taxon>Pseudomonadati</taxon>
        <taxon>Gemmatimonadota</taxon>
        <taxon>Gemmatimonadia</taxon>
        <taxon>Gemmatimonadales</taxon>
        <taxon>Gemmatimonadaceae</taxon>
        <taxon>environmental samples</taxon>
    </lineage>
</organism>
<feature type="non-terminal residue" evidence="2">
    <location>
        <position position="1"/>
    </location>
</feature>
<accession>A0A6J4LIQ8</accession>
<gene>
    <name evidence="2" type="ORF">AVDCRST_MAG11-2577</name>
</gene>
<feature type="region of interest" description="Disordered" evidence="1">
    <location>
        <begin position="50"/>
        <end position="77"/>
    </location>
</feature>
<evidence type="ECO:0000256" key="1">
    <source>
        <dbReference type="SAM" id="MobiDB-lite"/>
    </source>
</evidence>
<name>A0A6J4LIQ8_9BACT</name>